<reference evidence="2" key="1">
    <citation type="submission" date="2021-06" db="EMBL/GenBank/DDBJ databases">
        <authorList>
            <person name="Hodson N. C."/>
            <person name="Mongue J. A."/>
            <person name="Jaron S. K."/>
        </authorList>
    </citation>
    <scope>NUCLEOTIDE SEQUENCE</scope>
</reference>
<gene>
    <name evidence="2" type="ORF">AFUS01_LOCUS30523</name>
</gene>
<evidence type="ECO:0000313" key="2">
    <source>
        <dbReference type="EMBL" id="CAG7820117.1"/>
    </source>
</evidence>
<feature type="signal peptide" evidence="1">
    <location>
        <begin position="1"/>
        <end position="25"/>
    </location>
</feature>
<evidence type="ECO:0000313" key="3">
    <source>
        <dbReference type="Proteomes" id="UP000708208"/>
    </source>
</evidence>
<dbReference type="AlphaFoldDB" id="A0A8J2KPG4"/>
<keyword evidence="3" id="KW-1185">Reference proteome</keyword>
<organism evidence="2 3">
    <name type="scientific">Allacma fusca</name>
    <dbReference type="NCBI Taxonomy" id="39272"/>
    <lineage>
        <taxon>Eukaryota</taxon>
        <taxon>Metazoa</taxon>
        <taxon>Ecdysozoa</taxon>
        <taxon>Arthropoda</taxon>
        <taxon>Hexapoda</taxon>
        <taxon>Collembola</taxon>
        <taxon>Symphypleona</taxon>
        <taxon>Sminthuridae</taxon>
        <taxon>Allacma</taxon>
    </lineage>
</organism>
<dbReference type="Proteomes" id="UP000708208">
    <property type="component" value="Unassembled WGS sequence"/>
</dbReference>
<feature type="chain" id="PRO_5035208449" evidence="1">
    <location>
        <begin position="26"/>
        <end position="109"/>
    </location>
</feature>
<dbReference type="EMBL" id="CAJVCH010469480">
    <property type="protein sequence ID" value="CAG7820117.1"/>
    <property type="molecule type" value="Genomic_DNA"/>
</dbReference>
<accession>A0A8J2KPG4</accession>
<proteinExistence type="predicted"/>
<name>A0A8J2KPG4_9HEXA</name>
<dbReference type="OrthoDB" id="9973045at2759"/>
<keyword evidence="1" id="KW-0732">Signal</keyword>
<comment type="caution">
    <text evidence="2">The sequence shown here is derived from an EMBL/GenBank/DDBJ whole genome shotgun (WGS) entry which is preliminary data.</text>
</comment>
<protein>
    <submittedName>
        <fullName evidence="2">Uncharacterized protein</fullName>
    </submittedName>
</protein>
<sequence>MSPTLKFPVVILALTALALLHPCSGATIDLFDDENHKGYITSLEVGNSCVNLGYGKKLVSSVDTHGDCVLLYKLVNCKGDSVRVAPGTQHHNDLNMLDINDAVVSLIAC</sequence>
<evidence type="ECO:0000256" key="1">
    <source>
        <dbReference type="SAM" id="SignalP"/>
    </source>
</evidence>